<dbReference type="GO" id="GO:0003676">
    <property type="term" value="F:nucleic acid binding"/>
    <property type="evidence" value="ECO:0007669"/>
    <property type="project" value="InterPro"/>
</dbReference>
<dbReference type="PROSITE" id="PS50994">
    <property type="entry name" value="INTEGRASE"/>
    <property type="match status" value="1"/>
</dbReference>
<dbReference type="Gene3D" id="3.30.420.10">
    <property type="entry name" value="Ribonuclease H-like superfamily/Ribonuclease H"/>
    <property type="match status" value="1"/>
</dbReference>
<protein>
    <recommendedName>
        <fullName evidence="1">Integrase catalytic domain-containing protein</fullName>
    </recommendedName>
</protein>
<dbReference type="InterPro" id="IPR001584">
    <property type="entry name" value="Integrase_cat-core"/>
</dbReference>
<dbReference type="InterPro" id="IPR012337">
    <property type="entry name" value="RNaseH-like_sf"/>
</dbReference>
<evidence type="ECO:0000259" key="1">
    <source>
        <dbReference type="PROSITE" id="PS50994"/>
    </source>
</evidence>
<dbReference type="InterPro" id="IPR050951">
    <property type="entry name" value="Retrovirus_Pol_polyprotein"/>
</dbReference>
<dbReference type="EMBL" id="JACGWN010000008">
    <property type="protein sequence ID" value="KAL0438925.1"/>
    <property type="molecule type" value="Genomic_DNA"/>
</dbReference>
<accession>A0AAW2WB01</accession>
<comment type="caution">
    <text evidence="2">The sequence shown here is derived from an EMBL/GenBank/DDBJ whole genome shotgun (WGS) entry which is preliminary data.</text>
</comment>
<reference evidence="2" key="1">
    <citation type="submission" date="2020-06" db="EMBL/GenBank/DDBJ databases">
        <authorList>
            <person name="Li T."/>
            <person name="Hu X."/>
            <person name="Zhang T."/>
            <person name="Song X."/>
            <person name="Zhang H."/>
            <person name="Dai N."/>
            <person name="Sheng W."/>
            <person name="Hou X."/>
            <person name="Wei L."/>
        </authorList>
    </citation>
    <scope>NUCLEOTIDE SEQUENCE</scope>
    <source>
        <strain evidence="2">KEN1</strain>
        <tissue evidence="2">Leaf</tissue>
    </source>
</reference>
<organism evidence="2">
    <name type="scientific">Sesamum latifolium</name>
    <dbReference type="NCBI Taxonomy" id="2727402"/>
    <lineage>
        <taxon>Eukaryota</taxon>
        <taxon>Viridiplantae</taxon>
        <taxon>Streptophyta</taxon>
        <taxon>Embryophyta</taxon>
        <taxon>Tracheophyta</taxon>
        <taxon>Spermatophyta</taxon>
        <taxon>Magnoliopsida</taxon>
        <taxon>eudicotyledons</taxon>
        <taxon>Gunneridae</taxon>
        <taxon>Pentapetalae</taxon>
        <taxon>asterids</taxon>
        <taxon>lamiids</taxon>
        <taxon>Lamiales</taxon>
        <taxon>Pedaliaceae</taxon>
        <taxon>Sesamum</taxon>
    </lineage>
</organism>
<gene>
    <name evidence="2" type="ORF">Slati_2375500</name>
</gene>
<dbReference type="PANTHER" id="PTHR37984">
    <property type="entry name" value="PROTEIN CBG26694"/>
    <property type="match status" value="1"/>
</dbReference>
<dbReference type="InterPro" id="IPR036397">
    <property type="entry name" value="RNaseH_sf"/>
</dbReference>
<feature type="domain" description="Integrase catalytic" evidence="1">
    <location>
        <begin position="5"/>
        <end position="137"/>
    </location>
</feature>
<name>A0AAW2WB01_9LAMI</name>
<sequence>MDVRSSAVPEFISINFRLSRTVPRQKNTVPGPVPNPDFFCSDISKWVEAKVTRMDDAKTVIDFVNTNIFCRYGMPRAIISDKGTHFCNKTVSALLRKYNVTHRVSTAYHPQTNGQTEVSNREIKFILEKMINPNRKD</sequence>
<dbReference type="GO" id="GO:0015074">
    <property type="term" value="P:DNA integration"/>
    <property type="evidence" value="ECO:0007669"/>
    <property type="project" value="InterPro"/>
</dbReference>
<dbReference type="AlphaFoldDB" id="A0AAW2WB01"/>
<dbReference type="SUPFAM" id="SSF53098">
    <property type="entry name" value="Ribonuclease H-like"/>
    <property type="match status" value="1"/>
</dbReference>
<proteinExistence type="predicted"/>
<dbReference type="Pfam" id="PF00665">
    <property type="entry name" value="rve"/>
    <property type="match status" value="1"/>
</dbReference>
<dbReference type="PANTHER" id="PTHR37984:SF5">
    <property type="entry name" value="PROTEIN NYNRIN-LIKE"/>
    <property type="match status" value="1"/>
</dbReference>
<reference evidence="2" key="2">
    <citation type="journal article" date="2024" name="Plant">
        <title>Genomic evolution and insights into agronomic trait innovations of Sesamum species.</title>
        <authorList>
            <person name="Miao H."/>
            <person name="Wang L."/>
            <person name="Qu L."/>
            <person name="Liu H."/>
            <person name="Sun Y."/>
            <person name="Le M."/>
            <person name="Wang Q."/>
            <person name="Wei S."/>
            <person name="Zheng Y."/>
            <person name="Lin W."/>
            <person name="Duan Y."/>
            <person name="Cao H."/>
            <person name="Xiong S."/>
            <person name="Wang X."/>
            <person name="Wei L."/>
            <person name="Li C."/>
            <person name="Ma Q."/>
            <person name="Ju M."/>
            <person name="Zhao R."/>
            <person name="Li G."/>
            <person name="Mu C."/>
            <person name="Tian Q."/>
            <person name="Mei H."/>
            <person name="Zhang T."/>
            <person name="Gao T."/>
            <person name="Zhang H."/>
        </authorList>
    </citation>
    <scope>NUCLEOTIDE SEQUENCE</scope>
    <source>
        <strain evidence="2">KEN1</strain>
    </source>
</reference>
<evidence type="ECO:0000313" key="2">
    <source>
        <dbReference type="EMBL" id="KAL0438925.1"/>
    </source>
</evidence>